<evidence type="ECO:0000313" key="2">
    <source>
        <dbReference type="EMBL" id="MBP2371110.1"/>
    </source>
</evidence>
<dbReference type="InterPro" id="IPR000182">
    <property type="entry name" value="GNAT_dom"/>
</dbReference>
<dbReference type="RefSeq" id="WP_210034783.1">
    <property type="nucleotide sequence ID" value="NZ_JAGINU010000001.1"/>
</dbReference>
<keyword evidence="3" id="KW-1185">Reference proteome</keyword>
<dbReference type="PROSITE" id="PS51186">
    <property type="entry name" value="GNAT"/>
    <property type="match status" value="1"/>
</dbReference>
<sequence length="175" mass="17811">MDVRIRPLDERGLADLLEAAVAGTAPAEVMPCPPGATWDDELRTGFLAFHRARALAADPVERTWVIRVDGCAAGALRLEPVGGASEIGIWLARGARGRGAGTAAVRLVLDDESVIAPGTPLVARTTAANTAALGLLGALGAAITPGTEGAVTAQVRTDDHGGRSLPVGHRTGPVC</sequence>
<evidence type="ECO:0000259" key="1">
    <source>
        <dbReference type="PROSITE" id="PS51186"/>
    </source>
</evidence>
<dbReference type="Proteomes" id="UP001519295">
    <property type="component" value="Unassembled WGS sequence"/>
</dbReference>
<feature type="domain" description="N-acetyltransferase" evidence="1">
    <location>
        <begin position="3"/>
        <end position="158"/>
    </location>
</feature>
<dbReference type="EMBL" id="JAGINU010000001">
    <property type="protein sequence ID" value="MBP2371110.1"/>
    <property type="molecule type" value="Genomic_DNA"/>
</dbReference>
<protein>
    <submittedName>
        <fullName evidence="2">RimJ/RimL family protein N-acetyltransferase</fullName>
    </submittedName>
</protein>
<name>A0ABS4W4N2_9PSEU</name>
<proteinExistence type="predicted"/>
<dbReference type="SUPFAM" id="SSF55729">
    <property type="entry name" value="Acyl-CoA N-acyltransferases (Nat)"/>
    <property type="match status" value="1"/>
</dbReference>
<gene>
    <name evidence="2" type="ORF">JOF36_006806</name>
</gene>
<reference evidence="2 3" key="1">
    <citation type="submission" date="2021-03" db="EMBL/GenBank/DDBJ databases">
        <title>Sequencing the genomes of 1000 actinobacteria strains.</title>
        <authorList>
            <person name="Klenk H.-P."/>
        </authorList>
    </citation>
    <scope>NUCLEOTIDE SEQUENCE [LARGE SCALE GENOMIC DNA]</scope>
    <source>
        <strain evidence="2 3">DSM 45256</strain>
    </source>
</reference>
<dbReference type="Pfam" id="PF13302">
    <property type="entry name" value="Acetyltransf_3"/>
    <property type="match status" value="1"/>
</dbReference>
<dbReference type="Gene3D" id="3.40.630.30">
    <property type="match status" value="1"/>
</dbReference>
<accession>A0ABS4W4N2</accession>
<evidence type="ECO:0000313" key="3">
    <source>
        <dbReference type="Proteomes" id="UP001519295"/>
    </source>
</evidence>
<comment type="caution">
    <text evidence="2">The sequence shown here is derived from an EMBL/GenBank/DDBJ whole genome shotgun (WGS) entry which is preliminary data.</text>
</comment>
<organism evidence="2 3">
    <name type="scientific">Pseudonocardia parietis</name>
    <dbReference type="NCBI Taxonomy" id="570936"/>
    <lineage>
        <taxon>Bacteria</taxon>
        <taxon>Bacillati</taxon>
        <taxon>Actinomycetota</taxon>
        <taxon>Actinomycetes</taxon>
        <taxon>Pseudonocardiales</taxon>
        <taxon>Pseudonocardiaceae</taxon>
        <taxon>Pseudonocardia</taxon>
    </lineage>
</organism>
<dbReference type="InterPro" id="IPR016181">
    <property type="entry name" value="Acyl_CoA_acyltransferase"/>
</dbReference>